<reference evidence="7 8" key="1">
    <citation type="submission" date="2019-03" db="EMBL/GenBank/DDBJ databases">
        <title>Genomic Encyclopedia of Type Strains, Phase IV (KMG-IV): sequencing the most valuable type-strain genomes for metagenomic binning, comparative biology and taxonomic classification.</title>
        <authorList>
            <person name="Goeker M."/>
        </authorList>
    </citation>
    <scope>NUCLEOTIDE SEQUENCE [LARGE SCALE GENOMIC DNA]</scope>
    <source>
        <strain evidence="7 8">DSM 26377</strain>
    </source>
</reference>
<dbReference type="OrthoDB" id="6831788at2"/>
<comment type="caution">
    <text evidence="7">The sequence shown here is derived from an EMBL/GenBank/DDBJ whole genome shotgun (WGS) entry which is preliminary data.</text>
</comment>
<dbReference type="AlphaFoldDB" id="A0A4R7NZI6"/>
<dbReference type="PANTHER" id="PTHR32308:SF0">
    <property type="entry name" value="HPCH_HPAI ALDOLASE_CITRATE LYASE DOMAIN-CONTAINING PROTEIN"/>
    <property type="match status" value="1"/>
</dbReference>
<evidence type="ECO:0000259" key="6">
    <source>
        <dbReference type="Pfam" id="PF03328"/>
    </source>
</evidence>
<dbReference type="InterPro" id="IPR040442">
    <property type="entry name" value="Pyrv_kinase-like_dom_sf"/>
</dbReference>
<feature type="binding site" evidence="4">
    <location>
        <position position="62"/>
    </location>
    <ligand>
        <name>substrate</name>
    </ligand>
</feature>
<keyword evidence="2 5" id="KW-0479">Metal-binding</keyword>
<dbReference type="EMBL" id="SOBT01000010">
    <property type="protein sequence ID" value="TDU26784.1"/>
    <property type="molecule type" value="Genomic_DNA"/>
</dbReference>
<gene>
    <name evidence="7" type="ORF">DFR24_3815</name>
</gene>
<feature type="binding site" evidence="5">
    <location>
        <position position="126"/>
    </location>
    <ligand>
        <name>Mg(2+)</name>
        <dbReference type="ChEBI" id="CHEBI:18420"/>
    </ligand>
</feature>
<dbReference type="Proteomes" id="UP000295341">
    <property type="component" value="Unassembled WGS sequence"/>
</dbReference>
<keyword evidence="8" id="KW-1185">Reference proteome</keyword>
<organism evidence="7 8">
    <name type="scientific">Panacagrimonas perspica</name>
    <dbReference type="NCBI Taxonomy" id="381431"/>
    <lineage>
        <taxon>Bacteria</taxon>
        <taxon>Pseudomonadati</taxon>
        <taxon>Pseudomonadota</taxon>
        <taxon>Gammaproteobacteria</taxon>
        <taxon>Nevskiales</taxon>
        <taxon>Nevskiaceae</taxon>
        <taxon>Panacagrimonas</taxon>
    </lineage>
</organism>
<dbReference type="Pfam" id="PF03328">
    <property type="entry name" value="HpcH_HpaI"/>
    <property type="match status" value="1"/>
</dbReference>
<feature type="binding site" evidence="5">
    <location>
        <position position="154"/>
    </location>
    <ligand>
        <name>Mg(2+)</name>
        <dbReference type="ChEBI" id="CHEBI:18420"/>
    </ligand>
</feature>
<sequence>MRSILFVPADSEKKLAKAAGCGADALVLDLEDAVLPERKPQAREMMQQYLGSLTDRSRMWVRVNDMTSGEILRDLAKVVPARPAGILFPKVKGPEDVAILGHYLDALEAEHGLTQGQIRVCAIITETPEAMLRMGEIAKQAHPRISHVAWGGEDLSSAMGAGDPRTPEGAWRPMYEYARNQCLLVGHAMGVEVLDTVYVNFKDPEGLKKACLQSRYDGFTGRIAIHPDQVAGINEAFTPTDAERATAQKIIDAFKSGAGAVQIDGKMYDIPHLKAARRLLAS</sequence>
<dbReference type="PIRSF" id="PIRSF015582">
    <property type="entry name" value="Cit_lyase_B"/>
    <property type="match status" value="1"/>
</dbReference>
<dbReference type="InterPro" id="IPR015813">
    <property type="entry name" value="Pyrv/PenolPyrv_kinase-like_dom"/>
</dbReference>
<evidence type="ECO:0000256" key="1">
    <source>
        <dbReference type="ARBA" id="ARBA00001946"/>
    </source>
</evidence>
<dbReference type="RefSeq" id="WP_133883136.1">
    <property type="nucleotide sequence ID" value="NZ_MWIN01000009.1"/>
</dbReference>
<dbReference type="InterPro" id="IPR011206">
    <property type="entry name" value="Citrate_lyase_beta/mcl1/mcl2"/>
</dbReference>
<dbReference type="InterPro" id="IPR005000">
    <property type="entry name" value="Aldolase/citrate-lyase_domain"/>
</dbReference>
<evidence type="ECO:0000256" key="5">
    <source>
        <dbReference type="PIRSR" id="PIRSR015582-2"/>
    </source>
</evidence>
<evidence type="ECO:0000256" key="3">
    <source>
        <dbReference type="ARBA" id="ARBA00022842"/>
    </source>
</evidence>
<feature type="domain" description="HpcH/HpaI aldolase/citrate lyase" evidence="6">
    <location>
        <begin position="2"/>
        <end position="227"/>
    </location>
</feature>
<protein>
    <submittedName>
        <fullName evidence="7">Citrate lyase subunit beta/citryl-CoA lyase</fullName>
    </submittedName>
</protein>
<comment type="cofactor">
    <cofactor evidence="1">
        <name>Mg(2+)</name>
        <dbReference type="ChEBI" id="CHEBI:18420"/>
    </cofactor>
</comment>
<dbReference type="PANTHER" id="PTHR32308">
    <property type="entry name" value="LYASE BETA SUBUNIT, PUTATIVE (AFU_ORTHOLOGUE AFUA_4G13030)-RELATED"/>
    <property type="match status" value="1"/>
</dbReference>
<name>A0A4R7NZI6_9GAMM</name>
<keyword evidence="7" id="KW-0456">Lyase</keyword>
<evidence type="ECO:0000313" key="8">
    <source>
        <dbReference type="Proteomes" id="UP000295341"/>
    </source>
</evidence>
<dbReference type="GO" id="GO:0016829">
    <property type="term" value="F:lyase activity"/>
    <property type="evidence" value="ECO:0007669"/>
    <property type="project" value="UniProtKB-KW"/>
</dbReference>
<accession>A0A4R7NZI6</accession>
<proteinExistence type="predicted"/>
<dbReference type="GO" id="GO:0000287">
    <property type="term" value="F:magnesium ion binding"/>
    <property type="evidence" value="ECO:0007669"/>
    <property type="project" value="TreeGrafter"/>
</dbReference>
<evidence type="ECO:0000256" key="2">
    <source>
        <dbReference type="ARBA" id="ARBA00022723"/>
    </source>
</evidence>
<dbReference type="Gene3D" id="3.20.20.60">
    <property type="entry name" value="Phosphoenolpyruvate-binding domains"/>
    <property type="match status" value="1"/>
</dbReference>
<dbReference type="SUPFAM" id="SSF51621">
    <property type="entry name" value="Phosphoenolpyruvate/pyruvate domain"/>
    <property type="match status" value="1"/>
</dbReference>
<feature type="binding site" evidence="4">
    <location>
        <position position="126"/>
    </location>
    <ligand>
        <name>substrate</name>
    </ligand>
</feature>
<dbReference type="GO" id="GO:0006107">
    <property type="term" value="P:oxaloacetate metabolic process"/>
    <property type="evidence" value="ECO:0007669"/>
    <property type="project" value="TreeGrafter"/>
</dbReference>
<evidence type="ECO:0000256" key="4">
    <source>
        <dbReference type="PIRSR" id="PIRSR015582-1"/>
    </source>
</evidence>
<keyword evidence="3 5" id="KW-0460">Magnesium</keyword>
<evidence type="ECO:0000313" key="7">
    <source>
        <dbReference type="EMBL" id="TDU26784.1"/>
    </source>
</evidence>